<accession>A0A5P1ERK7</accession>
<reference evidence="3" key="1">
    <citation type="journal article" date="2017" name="Nat. Commun.">
        <title>The asparagus genome sheds light on the origin and evolution of a young Y chromosome.</title>
        <authorList>
            <person name="Harkess A."/>
            <person name="Zhou J."/>
            <person name="Xu C."/>
            <person name="Bowers J.E."/>
            <person name="Van der Hulst R."/>
            <person name="Ayyampalayam S."/>
            <person name="Mercati F."/>
            <person name="Riccardi P."/>
            <person name="McKain M.R."/>
            <person name="Kakrana A."/>
            <person name="Tang H."/>
            <person name="Ray J."/>
            <person name="Groenendijk J."/>
            <person name="Arikit S."/>
            <person name="Mathioni S.M."/>
            <person name="Nakano M."/>
            <person name="Shan H."/>
            <person name="Telgmann-Rauber A."/>
            <person name="Kanno A."/>
            <person name="Yue Z."/>
            <person name="Chen H."/>
            <person name="Li W."/>
            <person name="Chen Y."/>
            <person name="Xu X."/>
            <person name="Zhang Y."/>
            <person name="Luo S."/>
            <person name="Chen H."/>
            <person name="Gao J."/>
            <person name="Mao Z."/>
            <person name="Pires J.C."/>
            <person name="Luo M."/>
            <person name="Kudrna D."/>
            <person name="Wing R.A."/>
            <person name="Meyers B.C."/>
            <person name="Yi K."/>
            <person name="Kong H."/>
            <person name="Lavrijsen P."/>
            <person name="Sunseri F."/>
            <person name="Falavigna A."/>
            <person name="Ye Y."/>
            <person name="Leebens-Mack J.H."/>
            <person name="Chen G."/>
        </authorList>
    </citation>
    <scope>NUCLEOTIDE SEQUENCE [LARGE SCALE GENOMIC DNA]</scope>
    <source>
        <strain evidence="3">cv. DH0086</strain>
    </source>
</reference>
<gene>
    <name evidence="2" type="ORF">A4U43_C05F14430</name>
</gene>
<evidence type="ECO:0000256" key="1">
    <source>
        <dbReference type="SAM" id="MobiDB-lite"/>
    </source>
</evidence>
<feature type="compositionally biased region" description="Basic residues" evidence="1">
    <location>
        <begin position="151"/>
        <end position="160"/>
    </location>
</feature>
<dbReference type="Proteomes" id="UP000243459">
    <property type="component" value="Chromosome 5"/>
</dbReference>
<dbReference type="EMBL" id="CM007385">
    <property type="protein sequence ID" value="ONK68652.1"/>
    <property type="molecule type" value="Genomic_DNA"/>
</dbReference>
<feature type="compositionally biased region" description="Basic and acidic residues" evidence="1">
    <location>
        <begin position="91"/>
        <end position="101"/>
    </location>
</feature>
<evidence type="ECO:0000313" key="3">
    <source>
        <dbReference type="Proteomes" id="UP000243459"/>
    </source>
</evidence>
<protein>
    <submittedName>
        <fullName evidence="2">Uncharacterized protein</fullName>
    </submittedName>
</protein>
<feature type="region of interest" description="Disordered" evidence="1">
    <location>
        <begin position="1"/>
        <end position="160"/>
    </location>
</feature>
<keyword evidence="3" id="KW-1185">Reference proteome</keyword>
<organism evidence="2 3">
    <name type="scientific">Asparagus officinalis</name>
    <name type="common">Garden asparagus</name>
    <dbReference type="NCBI Taxonomy" id="4686"/>
    <lineage>
        <taxon>Eukaryota</taxon>
        <taxon>Viridiplantae</taxon>
        <taxon>Streptophyta</taxon>
        <taxon>Embryophyta</taxon>
        <taxon>Tracheophyta</taxon>
        <taxon>Spermatophyta</taxon>
        <taxon>Magnoliopsida</taxon>
        <taxon>Liliopsida</taxon>
        <taxon>Asparagales</taxon>
        <taxon>Asparagaceae</taxon>
        <taxon>Asparagoideae</taxon>
        <taxon>Asparagus</taxon>
    </lineage>
</organism>
<dbReference type="Gramene" id="ONK68652">
    <property type="protein sequence ID" value="ONK68652"/>
    <property type="gene ID" value="A4U43_C05F14430"/>
</dbReference>
<dbReference type="AlphaFoldDB" id="A0A5P1ERK7"/>
<evidence type="ECO:0000313" key="2">
    <source>
        <dbReference type="EMBL" id="ONK68652.1"/>
    </source>
</evidence>
<name>A0A5P1ERK7_ASPOF</name>
<proteinExistence type="predicted"/>
<feature type="compositionally biased region" description="Low complexity" evidence="1">
    <location>
        <begin position="30"/>
        <end position="45"/>
    </location>
</feature>
<sequence>MPDASGGPSARLPPSVPTDRADATPRATVPRGPSRAARSVPARRATTMSPRVDAVRPKPNPCATVRRRPCRPDGKCLDRPVPSANRLPRPSADRQCRRVPLELDPGARPNSAPTAAARPHRRDRARPRDAHRTRDDVALSLCGDRADRSRHTFRRLRKNS</sequence>
<feature type="compositionally biased region" description="Basic and acidic residues" evidence="1">
    <location>
        <begin position="126"/>
        <end position="137"/>
    </location>
</feature>